<evidence type="ECO:0000313" key="3">
    <source>
        <dbReference type="EMBL" id="SFL60676.1"/>
    </source>
</evidence>
<dbReference type="Gene3D" id="3.30.360.10">
    <property type="entry name" value="Dihydrodipicolinate Reductase, domain 2"/>
    <property type="match status" value="1"/>
</dbReference>
<dbReference type="Proteomes" id="UP000199550">
    <property type="component" value="Unassembled WGS sequence"/>
</dbReference>
<dbReference type="InterPro" id="IPR055170">
    <property type="entry name" value="GFO_IDH_MocA-like_dom"/>
</dbReference>
<dbReference type="Pfam" id="PF01408">
    <property type="entry name" value="GFO_IDH_MocA"/>
    <property type="match status" value="1"/>
</dbReference>
<dbReference type="AlphaFoldDB" id="A0A1I4J3L1"/>
<evidence type="ECO:0000259" key="2">
    <source>
        <dbReference type="Pfam" id="PF22725"/>
    </source>
</evidence>
<dbReference type="Gene3D" id="3.40.50.720">
    <property type="entry name" value="NAD(P)-binding Rossmann-like Domain"/>
    <property type="match status" value="1"/>
</dbReference>
<dbReference type="SUPFAM" id="SSF51735">
    <property type="entry name" value="NAD(P)-binding Rossmann-fold domains"/>
    <property type="match status" value="1"/>
</dbReference>
<dbReference type="InterPro" id="IPR000683">
    <property type="entry name" value="Gfo/Idh/MocA-like_OxRdtase_N"/>
</dbReference>
<dbReference type="PANTHER" id="PTHR43249:SF1">
    <property type="entry name" value="D-GLUCOSIDE 3-DEHYDROGENASE"/>
    <property type="match status" value="1"/>
</dbReference>
<organism evidence="3 4">
    <name type="scientific">Loktanella salsilacus</name>
    <dbReference type="NCBI Taxonomy" id="195913"/>
    <lineage>
        <taxon>Bacteria</taxon>
        <taxon>Pseudomonadati</taxon>
        <taxon>Pseudomonadota</taxon>
        <taxon>Alphaproteobacteria</taxon>
        <taxon>Rhodobacterales</taxon>
        <taxon>Roseobacteraceae</taxon>
        <taxon>Loktanella</taxon>
    </lineage>
</organism>
<dbReference type="InterPro" id="IPR052515">
    <property type="entry name" value="Gfo/Idh/MocA_Oxidoreductase"/>
</dbReference>
<dbReference type="STRING" id="195913.SAMN04488004_13210"/>
<dbReference type="Pfam" id="PF22725">
    <property type="entry name" value="GFO_IDH_MocA_C3"/>
    <property type="match status" value="1"/>
</dbReference>
<name>A0A1I4J3L1_9RHOB</name>
<gene>
    <name evidence="3" type="ORF">SAMN04488004_13210</name>
</gene>
<dbReference type="GO" id="GO:0000166">
    <property type="term" value="F:nucleotide binding"/>
    <property type="evidence" value="ECO:0007669"/>
    <property type="project" value="InterPro"/>
</dbReference>
<reference evidence="3 4" key="1">
    <citation type="submission" date="2016-10" db="EMBL/GenBank/DDBJ databases">
        <authorList>
            <person name="de Groot N.N."/>
        </authorList>
    </citation>
    <scope>NUCLEOTIDE SEQUENCE [LARGE SCALE GENOMIC DNA]</scope>
    <source>
        <strain evidence="3 4">DSM 16199</strain>
    </source>
</reference>
<feature type="domain" description="GFO/IDH/MocA-like oxidoreductase" evidence="2">
    <location>
        <begin position="143"/>
        <end position="263"/>
    </location>
</feature>
<protein>
    <submittedName>
        <fullName evidence="3">Predicted dehydrogenase</fullName>
    </submittedName>
</protein>
<dbReference type="PANTHER" id="PTHR43249">
    <property type="entry name" value="UDP-N-ACETYL-2-AMINO-2-DEOXY-D-GLUCURONATE OXIDASE"/>
    <property type="match status" value="1"/>
</dbReference>
<proteinExistence type="predicted"/>
<evidence type="ECO:0000313" key="4">
    <source>
        <dbReference type="Proteomes" id="UP000199550"/>
    </source>
</evidence>
<dbReference type="InterPro" id="IPR036291">
    <property type="entry name" value="NAD(P)-bd_dom_sf"/>
</dbReference>
<accession>A0A1I4J3L1</accession>
<dbReference type="RefSeq" id="WP_217646890.1">
    <property type="nucleotide sequence ID" value="NZ_FOTF01000032.1"/>
</dbReference>
<dbReference type="SUPFAM" id="SSF55347">
    <property type="entry name" value="Glyceraldehyde-3-phosphate dehydrogenase-like, C-terminal domain"/>
    <property type="match status" value="1"/>
</dbReference>
<dbReference type="EMBL" id="FOTF01000032">
    <property type="protein sequence ID" value="SFL60676.1"/>
    <property type="molecule type" value="Genomic_DNA"/>
</dbReference>
<feature type="domain" description="Gfo/Idh/MocA-like oxidoreductase N-terminal" evidence="1">
    <location>
        <begin position="12"/>
        <end position="129"/>
    </location>
</feature>
<evidence type="ECO:0000259" key="1">
    <source>
        <dbReference type="Pfam" id="PF01408"/>
    </source>
</evidence>
<sequence length="356" mass="38507">MAKFIQQDRAGVALIGAGMIAKTHVAALSDAQDVVALCTIVSRHPDKARYLSDFYHGPIPDFSSDLMAVAANPDIPIAIVATPPSVRKEVITTLAQAGTHILLEKPLGRNPQEAREVVEICERAGVKLGILFQHRVRPPAIAAARHVASGALGRLGLVEIAVPLWRDQSYYDELGRGTYARDGGGVMITNAIHSINLALSLTGPVSRVQAMTATTPLHRMEAEDFAIAGLQFQCGASGSFVASTAMFPHRTEVIRLHFEHASLKLDKNALKISWRDGRVAVEAKDKAPQKVNPLLGGKHEWHQAMIEDFVDAVRHERKPLVTGREALASHDLIAAIETSSRSGHPVSIPECQGEIR</sequence>
<keyword evidence="4" id="KW-1185">Reference proteome</keyword>